<dbReference type="GO" id="GO:0015744">
    <property type="term" value="P:succinate transport"/>
    <property type="evidence" value="ECO:0007669"/>
    <property type="project" value="TreeGrafter"/>
</dbReference>
<evidence type="ECO:0000256" key="7">
    <source>
        <dbReference type="SAM" id="Phobius"/>
    </source>
</evidence>
<dbReference type="GO" id="GO:0005886">
    <property type="term" value="C:plasma membrane"/>
    <property type="evidence" value="ECO:0007669"/>
    <property type="project" value="UniProtKB-SubCell"/>
</dbReference>
<dbReference type="InterPro" id="IPR050539">
    <property type="entry name" value="ThrE_Dicarb/AminoAcid_Exp"/>
</dbReference>
<evidence type="ECO:0000256" key="3">
    <source>
        <dbReference type="ARBA" id="ARBA00022692"/>
    </source>
</evidence>
<comment type="caution">
    <text evidence="9">The sequence shown here is derived from an EMBL/GenBank/DDBJ whole genome shotgun (WGS) entry which is preliminary data.</text>
</comment>
<accession>A0A9D2FYL4</accession>
<evidence type="ECO:0000259" key="8">
    <source>
        <dbReference type="Pfam" id="PF06738"/>
    </source>
</evidence>
<dbReference type="PROSITE" id="PS51257">
    <property type="entry name" value="PROKAR_LIPOPROTEIN"/>
    <property type="match status" value="1"/>
</dbReference>
<dbReference type="PANTHER" id="PTHR34390">
    <property type="entry name" value="UPF0442 PROTEIN YJJB-RELATED"/>
    <property type="match status" value="1"/>
</dbReference>
<keyword evidence="3 7" id="KW-0812">Transmembrane</keyword>
<evidence type="ECO:0000313" key="9">
    <source>
        <dbReference type="EMBL" id="HIZ69363.1"/>
    </source>
</evidence>
<dbReference type="GO" id="GO:0022857">
    <property type="term" value="F:transmembrane transporter activity"/>
    <property type="evidence" value="ECO:0007669"/>
    <property type="project" value="InterPro"/>
</dbReference>
<keyword evidence="4 7" id="KW-1133">Transmembrane helix</keyword>
<feature type="domain" description="Threonine/serine exporter-like N-terminal" evidence="8">
    <location>
        <begin position="19"/>
        <end position="253"/>
    </location>
</feature>
<gene>
    <name evidence="9" type="ORF">H9966_05680</name>
</gene>
<dbReference type="InterPro" id="IPR010619">
    <property type="entry name" value="ThrE-like_N"/>
</dbReference>
<feature type="transmembrane region" description="Helical" evidence="7">
    <location>
        <begin position="201"/>
        <end position="217"/>
    </location>
</feature>
<evidence type="ECO:0000256" key="5">
    <source>
        <dbReference type="ARBA" id="ARBA00023136"/>
    </source>
</evidence>
<dbReference type="Pfam" id="PF06738">
    <property type="entry name" value="ThrE"/>
    <property type="match status" value="1"/>
</dbReference>
<feature type="transmembrane region" description="Helical" evidence="7">
    <location>
        <begin position="238"/>
        <end position="258"/>
    </location>
</feature>
<evidence type="ECO:0000313" key="10">
    <source>
        <dbReference type="Proteomes" id="UP000824055"/>
    </source>
</evidence>
<proteinExistence type="inferred from homology"/>
<evidence type="ECO:0000256" key="2">
    <source>
        <dbReference type="ARBA" id="ARBA00022475"/>
    </source>
</evidence>
<evidence type="ECO:0000256" key="4">
    <source>
        <dbReference type="ARBA" id="ARBA00022989"/>
    </source>
</evidence>
<dbReference type="AlphaFoldDB" id="A0A9D2FYL4"/>
<reference evidence="9" key="2">
    <citation type="submission" date="2021-04" db="EMBL/GenBank/DDBJ databases">
        <authorList>
            <person name="Gilroy R."/>
        </authorList>
    </citation>
    <scope>NUCLEOTIDE SEQUENCE</scope>
    <source>
        <strain evidence="9">ChiHecec3B27-8219</strain>
    </source>
</reference>
<evidence type="ECO:0000256" key="1">
    <source>
        <dbReference type="ARBA" id="ARBA00004651"/>
    </source>
</evidence>
<protein>
    <submittedName>
        <fullName evidence="9">Threonine/serine exporter family protein</fullName>
    </submittedName>
</protein>
<comment type="similarity">
    <text evidence="6">Belongs to the ThrE exporter (TC 2.A.79) family.</text>
</comment>
<keyword evidence="5 7" id="KW-0472">Membrane</keyword>
<dbReference type="PANTHER" id="PTHR34390:SF2">
    <property type="entry name" value="SUCCINATE TRANSPORTER SUBUNIT YJJP-RELATED"/>
    <property type="match status" value="1"/>
</dbReference>
<organism evidence="9 10">
    <name type="scientific">Candidatus Prevotella avicola</name>
    <dbReference type="NCBI Taxonomy" id="2838738"/>
    <lineage>
        <taxon>Bacteria</taxon>
        <taxon>Pseudomonadati</taxon>
        <taxon>Bacteroidota</taxon>
        <taxon>Bacteroidia</taxon>
        <taxon>Bacteroidales</taxon>
        <taxon>Prevotellaceae</taxon>
        <taxon>Prevotella</taxon>
    </lineage>
</organism>
<sequence>MDNSPSRKVTEREACVFLSTYAAWLLGCGATCIRTEKNVRRMAKALGLDVDISIITSHVHLCVIDRDNGNAHDHMERIRKHAISFDINTQLSRLSWEVADGKISFHQAKTLFDRIIQTPPANRWLTLLLVSVANMSFCRLFGGDTIAMAIVFTATMAGYLLKQIMLDDKRDVRLVFFTCAFFSSVIAACGHLFHWGDTPEVALGTSVLYLIPGIPYINSVSDMLDGHYLCSISRLADALVLTACLSTGMCGGILLMGLKLF</sequence>
<feature type="transmembrane region" description="Helical" evidence="7">
    <location>
        <begin position="173"/>
        <end position="195"/>
    </location>
</feature>
<reference evidence="9" key="1">
    <citation type="journal article" date="2021" name="PeerJ">
        <title>Extensive microbial diversity within the chicken gut microbiome revealed by metagenomics and culture.</title>
        <authorList>
            <person name="Gilroy R."/>
            <person name="Ravi A."/>
            <person name="Getino M."/>
            <person name="Pursley I."/>
            <person name="Horton D.L."/>
            <person name="Alikhan N.F."/>
            <person name="Baker D."/>
            <person name="Gharbi K."/>
            <person name="Hall N."/>
            <person name="Watson M."/>
            <person name="Adriaenssens E.M."/>
            <person name="Foster-Nyarko E."/>
            <person name="Jarju S."/>
            <person name="Secka A."/>
            <person name="Antonio M."/>
            <person name="Oren A."/>
            <person name="Chaudhuri R.R."/>
            <person name="La Ragione R."/>
            <person name="Hildebrand F."/>
            <person name="Pallen M.J."/>
        </authorList>
    </citation>
    <scope>NUCLEOTIDE SEQUENCE</scope>
    <source>
        <strain evidence="9">ChiHecec3B27-8219</strain>
    </source>
</reference>
<name>A0A9D2FYL4_9BACT</name>
<keyword evidence="2" id="KW-1003">Cell membrane</keyword>
<feature type="transmembrane region" description="Helical" evidence="7">
    <location>
        <begin position="140"/>
        <end position="161"/>
    </location>
</feature>
<evidence type="ECO:0000256" key="6">
    <source>
        <dbReference type="ARBA" id="ARBA00034125"/>
    </source>
</evidence>
<dbReference type="EMBL" id="DXBE01000043">
    <property type="protein sequence ID" value="HIZ69363.1"/>
    <property type="molecule type" value="Genomic_DNA"/>
</dbReference>
<dbReference type="Proteomes" id="UP000824055">
    <property type="component" value="Unassembled WGS sequence"/>
</dbReference>
<comment type="subcellular location">
    <subcellularLocation>
        <location evidence="1">Cell membrane</location>
        <topology evidence="1">Multi-pass membrane protein</topology>
    </subcellularLocation>
</comment>